<sequence>MVRHAALSIAGKVTNVTNVTNLRRLNKTTRVWTTTWDCLSNPNVDQERYQDPAIASSDVNSHQYQIPNGLRMLDLEAGRRRE</sequence>
<dbReference type="AlphaFoldDB" id="A0A9N9LR74"/>
<proteinExistence type="predicted"/>
<gene>
    <name evidence="1" type="ORF">HYALB_00000217</name>
</gene>
<dbReference type="Proteomes" id="UP000701801">
    <property type="component" value="Unassembled WGS sequence"/>
</dbReference>
<reference evidence="1" key="1">
    <citation type="submission" date="2021-07" db="EMBL/GenBank/DDBJ databases">
        <authorList>
            <person name="Durling M."/>
        </authorList>
    </citation>
    <scope>NUCLEOTIDE SEQUENCE</scope>
</reference>
<comment type="caution">
    <text evidence="1">The sequence shown here is derived from an EMBL/GenBank/DDBJ whole genome shotgun (WGS) entry which is preliminary data.</text>
</comment>
<protein>
    <submittedName>
        <fullName evidence="1">Uncharacterized protein</fullName>
    </submittedName>
</protein>
<dbReference type="EMBL" id="CAJVRM010000296">
    <property type="protein sequence ID" value="CAG8979088.1"/>
    <property type="molecule type" value="Genomic_DNA"/>
</dbReference>
<name>A0A9N9LR74_9HELO</name>
<keyword evidence="2" id="KW-1185">Reference proteome</keyword>
<accession>A0A9N9LR74</accession>
<evidence type="ECO:0000313" key="1">
    <source>
        <dbReference type="EMBL" id="CAG8979088.1"/>
    </source>
</evidence>
<evidence type="ECO:0000313" key="2">
    <source>
        <dbReference type="Proteomes" id="UP000701801"/>
    </source>
</evidence>
<organism evidence="1 2">
    <name type="scientific">Hymenoscyphus albidus</name>
    <dbReference type="NCBI Taxonomy" id="595503"/>
    <lineage>
        <taxon>Eukaryota</taxon>
        <taxon>Fungi</taxon>
        <taxon>Dikarya</taxon>
        <taxon>Ascomycota</taxon>
        <taxon>Pezizomycotina</taxon>
        <taxon>Leotiomycetes</taxon>
        <taxon>Helotiales</taxon>
        <taxon>Helotiaceae</taxon>
        <taxon>Hymenoscyphus</taxon>
    </lineage>
</organism>